<evidence type="ECO:0000313" key="1">
    <source>
        <dbReference type="EMBL" id="MBU8868589.1"/>
    </source>
</evidence>
<dbReference type="RefSeq" id="WP_216926706.1">
    <property type="nucleotide sequence ID" value="NZ_JAHOPC010000015.1"/>
</dbReference>
<evidence type="ECO:0000313" key="2">
    <source>
        <dbReference type="Proteomes" id="UP000824166"/>
    </source>
</evidence>
<accession>A0ABS6IAF6</accession>
<protein>
    <submittedName>
        <fullName evidence="1">DUF2384 domain-containing protein</fullName>
    </submittedName>
</protein>
<organism evidence="1 2">
    <name type="scientific">Paenarthrobacter aromaticivorans</name>
    <dbReference type="NCBI Taxonomy" id="2849150"/>
    <lineage>
        <taxon>Bacteria</taxon>
        <taxon>Bacillati</taxon>
        <taxon>Actinomycetota</taxon>
        <taxon>Actinomycetes</taxon>
        <taxon>Micrococcales</taxon>
        <taxon>Micrococcaceae</taxon>
        <taxon>Paenarthrobacter</taxon>
    </lineage>
</organism>
<name>A0ABS6IAF6_9MICC</name>
<sequence>MPANPYRSPIPDELWDRIRDEFGLPTLEQVRKRLATRYPNPEPVMRQLLRVFISDQGTYCPGFQFQPDLALNPVVVDLFGRALELGIPHNYFALWMMTPCPALNGARPVDRLTHRDKPALVAALESTLARAVA</sequence>
<proteinExistence type="predicted"/>
<reference evidence="1 2" key="1">
    <citation type="submission" date="2021-06" db="EMBL/GenBank/DDBJ databases">
        <authorList>
            <person name="Jeong J.W."/>
        </authorList>
    </citation>
    <scope>NUCLEOTIDE SEQUENCE [LARGE SCALE GENOMIC DNA]</scope>
    <source>
        <strain evidence="1 2">MMS21-TAE1-1</strain>
    </source>
</reference>
<keyword evidence="2" id="KW-1185">Reference proteome</keyword>
<comment type="caution">
    <text evidence="1">The sequence shown here is derived from an EMBL/GenBank/DDBJ whole genome shotgun (WGS) entry which is preliminary data.</text>
</comment>
<dbReference type="Proteomes" id="UP000824166">
    <property type="component" value="Unassembled WGS sequence"/>
</dbReference>
<gene>
    <name evidence="1" type="ORF">KSW38_20045</name>
</gene>
<dbReference type="EMBL" id="JAHOPC010000015">
    <property type="protein sequence ID" value="MBU8868589.1"/>
    <property type="molecule type" value="Genomic_DNA"/>
</dbReference>